<organism evidence="10 11">
    <name type="scientific">Parnassius mnemosyne</name>
    <name type="common">clouded apollo</name>
    <dbReference type="NCBI Taxonomy" id="213953"/>
    <lineage>
        <taxon>Eukaryota</taxon>
        <taxon>Metazoa</taxon>
        <taxon>Ecdysozoa</taxon>
        <taxon>Arthropoda</taxon>
        <taxon>Hexapoda</taxon>
        <taxon>Insecta</taxon>
        <taxon>Pterygota</taxon>
        <taxon>Neoptera</taxon>
        <taxon>Endopterygota</taxon>
        <taxon>Lepidoptera</taxon>
        <taxon>Glossata</taxon>
        <taxon>Ditrysia</taxon>
        <taxon>Papilionoidea</taxon>
        <taxon>Papilionidae</taxon>
        <taxon>Parnassiinae</taxon>
        <taxon>Parnassini</taxon>
        <taxon>Parnassius</taxon>
        <taxon>Driopa</taxon>
    </lineage>
</organism>
<keyword evidence="7" id="KW-0695">RNA-directed DNA polymerase</keyword>
<dbReference type="InterPro" id="IPR043128">
    <property type="entry name" value="Rev_trsase/Diguanyl_cyclase"/>
</dbReference>
<evidence type="ECO:0000256" key="6">
    <source>
        <dbReference type="ARBA" id="ARBA00022801"/>
    </source>
</evidence>
<evidence type="ECO:0000256" key="7">
    <source>
        <dbReference type="ARBA" id="ARBA00022918"/>
    </source>
</evidence>
<evidence type="ECO:0000256" key="8">
    <source>
        <dbReference type="SAM" id="MobiDB-lite"/>
    </source>
</evidence>
<dbReference type="EMBL" id="CAVLGL010000081">
    <property type="protein sequence ID" value="CAK1587160.1"/>
    <property type="molecule type" value="Genomic_DNA"/>
</dbReference>
<keyword evidence="1" id="KW-0645">Protease</keyword>
<dbReference type="InterPro" id="IPR043502">
    <property type="entry name" value="DNA/RNA_pol_sf"/>
</dbReference>
<dbReference type="GO" id="GO:0003964">
    <property type="term" value="F:RNA-directed DNA polymerase activity"/>
    <property type="evidence" value="ECO:0007669"/>
    <property type="project" value="UniProtKB-KW"/>
</dbReference>
<evidence type="ECO:0000256" key="3">
    <source>
        <dbReference type="ARBA" id="ARBA00022695"/>
    </source>
</evidence>
<feature type="domain" description="Reverse transcriptase" evidence="9">
    <location>
        <begin position="579"/>
        <end position="734"/>
    </location>
</feature>
<evidence type="ECO:0000256" key="5">
    <source>
        <dbReference type="ARBA" id="ARBA00022759"/>
    </source>
</evidence>
<dbReference type="CDD" id="cd01647">
    <property type="entry name" value="RT_LTR"/>
    <property type="match status" value="1"/>
</dbReference>
<keyword evidence="4" id="KW-0540">Nuclease</keyword>
<dbReference type="GO" id="GO:0006508">
    <property type="term" value="P:proteolysis"/>
    <property type="evidence" value="ECO:0007669"/>
    <property type="project" value="UniProtKB-KW"/>
</dbReference>
<dbReference type="Pfam" id="PF00077">
    <property type="entry name" value="RVP"/>
    <property type="match status" value="1"/>
</dbReference>
<dbReference type="InterPro" id="IPR001969">
    <property type="entry name" value="Aspartic_peptidase_AS"/>
</dbReference>
<reference evidence="10 11" key="1">
    <citation type="submission" date="2023-11" db="EMBL/GenBank/DDBJ databases">
        <authorList>
            <person name="Hedman E."/>
            <person name="Englund M."/>
            <person name="Stromberg M."/>
            <person name="Nyberg Akerstrom W."/>
            <person name="Nylinder S."/>
            <person name="Jareborg N."/>
            <person name="Kallberg Y."/>
            <person name="Kronander E."/>
        </authorList>
    </citation>
    <scope>NUCLEOTIDE SEQUENCE [LARGE SCALE GENOMIC DNA]</scope>
</reference>
<dbReference type="InterPro" id="IPR021109">
    <property type="entry name" value="Peptidase_aspartic_dom_sf"/>
</dbReference>
<dbReference type="PANTHER" id="PTHR24559">
    <property type="entry name" value="TRANSPOSON TY3-I GAG-POL POLYPROTEIN"/>
    <property type="match status" value="1"/>
</dbReference>
<accession>A0AAV1KWJ8</accession>
<keyword evidence="11" id="KW-1185">Reference proteome</keyword>
<dbReference type="GO" id="GO:0004519">
    <property type="term" value="F:endonuclease activity"/>
    <property type="evidence" value="ECO:0007669"/>
    <property type="project" value="UniProtKB-KW"/>
</dbReference>
<proteinExistence type="predicted"/>
<dbReference type="AlphaFoldDB" id="A0AAV1KWJ8"/>
<dbReference type="PROSITE" id="PS50878">
    <property type="entry name" value="RT_POL"/>
    <property type="match status" value="1"/>
</dbReference>
<dbReference type="PROSITE" id="PS00141">
    <property type="entry name" value="ASP_PROTEASE"/>
    <property type="match status" value="1"/>
</dbReference>
<comment type="caution">
    <text evidence="10">The sequence shown here is derived from an EMBL/GenBank/DDBJ whole genome shotgun (WGS) entry which is preliminary data.</text>
</comment>
<evidence type="ECO:0000313" key="11">
    <source>
        <dbReference type="Proteomes" id="UP001314205"/>
    </source>
</evidence>
<dbReference type="GO" id="GO:0004190">
    <property type="term" value="F:aspartic-type endopeptidase activity"/>
    <property type="evidence" value="ECO:0007669"/>
    <property type="project" value="InterPro"/>
</dbReference>
<keyword evidence="5" id="KW-0255">Endonuclease</keyword>
<evidence type="ECO:0000259" key="9">
    <source>
        <dbReference type="PROSITE" id="PS50878"/>
    </source>
</evidence>
<dbReference type="InterPro" id="IPR053134">
    <property type="entry name" value="RNA-dir_DNA_polymerase"/>
</dbReference>
<evidence type="ECO:0000313" key="10">
    <source>
        <dbReference type="EMBL" id="CAK1587160.1"/>
    </source>
</evidence>
<keyword evidence="2" id="KW-0808">Transferase</keyword>
<evidence type="ECO:0000256" key="2">
    <source>
        <dbReference type="ARBA" id="ARBA00022679"/>
    </source>
</evidence>
<sequence length="734" mass="83074">MRGEAEEKSVEIGVLLKFIKPFDGSREKLNPFISNCQNAYSLASKSQKSILFKYILSQLEGRAETTCSIKDFESFEQFLEFLKQQFGERKHYSHLLSDLQDCKQNTTESVNQFALRIETCLAKLLTEINISIPTKRKTELSGRVAAMEDLALHTFVIGLHPRLSQIVRCRHPDSLNSAVNFAVAEEKILSSIGKRPQPPQSQPIYNERRAPPRPSRIPNSHKISLQPTESVPPVKYSKHINFQNQHNLNPNVTPLPAHNLKSEKRQIKVYEINSNIEKRYLPHVMIQTSVATKPLSFLVDTGSSVSLLKSKSISNLPILSNEIITLKGIDPGDETTPTLGSFPMKIYINSNKYFSHEFHVVQDLNLNHDGIIGNDLLRDFQCQINYSQGMLQIGSNSIKLNFSEPVYTISSRTETVIECTVSNPEVREGVILDQHISNSLLIANCLVKVKENNRVNITVVNTSEKPAIIHPNLNLKIEPVQLENTIAFSKPSVYNVSKRTNEVLKQLRTFHLNSEEKNALLDICSNYSDIFHLPDDQLTCTTAIEHKIKTNTDVPIQTKSYRFPECHKKEVEKQINKMLDQNIITPSNSPWSSPIWVVPKKLDASGERKWRVVIDYRKLNDVTIGETYPIPQITEILDQLGKSQYFTTLDLASGFHQIPVSSEDAPKTAFSVPQGHFQFTRMPFGLKNAPATFQKLMNTCLSGLQGSRCFVYLDDIVVYSHDLNSQTKSCLCLQ</sequence>
<dbReference type="Gene3D" id="3.10.10.10">
    <property type="entry name" value="HIV Type 1 Reverse Transcriptase, subunit A, domain 1"/>
    <property type="match status" value="1"/>
</dbReference>
<dbReference type="FunFam" id="3.10.10.10:FF:000007">
    <property type="entry name" value="Retrovirus-related Pol polyprotein from transposon 17.6-like Protein"/>
    <property type="match status" value="1"/>
</dbReference>
<evidence type="ECO:0000256" key="4">
    <source>
        <dbReference type="ARBA" id="ARBA00022722"/>
    </source>
</evidence>
<keyword evidence="6" id="KW-0378">Hydrolase</keyword>
<feature type="compositionally biased region" description="Polar residues" evidence="8">
    <location>
        <begin position="217"/>
        <end position="229"/>
    </location>
</feature>
<dbReference type="SUPFAM" id="SSF56672">
    <property type="entry name" value="DNA/RNA polymerases"/>
    <property type="match status" value="1"/>
</dbReference>
<dbReference type="Gene3D" id="3.30.70.270">
    <property type="match status" value="1"/>
</dbReference>
<dbReference type="Gene3D" id="2.40.70.10">
    <property type="entry name" value="Acid Proteases"/>
    <property type="match status" value="1"/>
</dbReference>
<dbReference type="InterPro" id="IPR000477">
    <property type="entry name" value="RT_dom"/>
</dbReference>
<keyword evidence="3" id="KW-0548">Nucleotidyltransferase</keyword>
<evidence type="ECO:0000256" key="1">
    <source>
        <dbReference type="ARBA" id="ARBA00022670"/>
    </source>
</evidence>
<name>A0AAV1KWJ8_9NEOP</name>
<gene>
    <name evidence="10" type="ORF">PARMNEM_LOCUS8022</name>
</gene>
<dbReference type="Proteomes" id="UP001314205">
    <property type="component" value="Unassembled WGS sequence"/>
</dbReference>
<protein>
    <recommendedName>
        <fullName evidence="9">Reverse transcriptase domain-containing protein</fullName>
    </recommendedName>
</protein>
<dbReference type="Pfam" id="PF00078">
    <property type="entry name" value="RVT_1"/>
    <property type="match status" value="1"/>
</dbReference>
<feature type="region of interest" description="Disordered" evidence="8">
    <location>
        <begin position="190"/>
        <end position="230"/>
    </location>
</feature>
<dbReference type="InterPro" id="IPR018061">
    <property type="entry name" value="Retropepsins"/>
</dbReference>
<dbReference type="SUPFAM" id="SSF50630">
    <property type="entry name" value="Acid proteases"/>
    <property type="match status" value="1"/>
</dbReference>
<dbReference type="PANTHER" id="PTHR24559:SF435">
    <property type="entry name" value="RIBONUCLEASE H"/>
    <property type="match status" value="1"/>
</dbReference>